<proteinExistence type="inferred from homology"/>
<comment type="function">
    <text evidence="6">Catalyzes the conversion of quinonoid dihydrobiopterin into tetrahydrobiopterin.</text>
</comment>
<keyword evidence="3" id="KW-0521">NADP</keyword>
<dbReference type="Pfam" id="PF00106">
    <property type="entry name" value="adh_short"/>
    <property type="match status" value="1"/>
</dbReference>
<dbReference type="PROSITE" id="PS00061">
    <property type="entry name" value="ADH_SHORT"/>
    <property type="match status" value="1"/>
</dbReference>
<keyword evidence="5" id="KW-0783">Tetrahydrobiopterin biosynthesis</keyword>
<dbReference type="OrthoDB" id="1204at2759"/>
<keyword evidence="4" id="KW-0560">Oxidoreductase</keyword>
<accession>A0A6P8ZPL0</accession>
<keyword evidence="13" id="KW-1185">Reference proteome</keyword>
<dbReference type="GO" id="GO:0070404">
    <property type="term" value="F:NADH binding"/>
    <property type="evidence" value="ECO:0007669"/>
    <property type="project" value="TreeGrafter"/>
</dbReference>
<comment type="subunit">
    <text evidence="2">Homodimer.</text>
</comment>
<evidence type="ECO:0000256" key="5">
    <source>
        <dbReference type="ARBA" id="ARBA00023007"/>
    </source>
</evidence>
<dbReference type="Gene3D" id="3.40.50.720">
    <property type="entry name" value="NAD(P)-binding Rossmann-like Domain"/>
    <property type="match status" value="1"/>
</dbReference>
<evidence type="ECO:0000256" key="4">
    <source>
        <dbReference type="ARBA" id="ARBA00023002"/>
    </source>
</evidence>
<dbReference type="RefSeq" id="XP_034244289.1">
    <property type="nucleotide sequence ID" value="XM_034388398.1"/>
</dbReference>
<dbReference type="AlphaFoldDB" id="A0A6P8ZPL0"/>
<evidence type="ECO:0000256" key="8">
    <source>
        <dbReference type="ARBA" id="ARBA00039520"/>
    </source>
</evidence>
<dbReference type="FunFam" id="3.40.50.720:FF:000157">
    <property type="entry name" value="Quinoid dihydropteridine reductase"/>
    <property type="match status" value="1"/>
</dbReference>
<dbReference type="PANTHER" id="PTHR15104:SF0">
    <property type="entry name" value="DIHYDROPTERIDINE REDUCTASE"/>
    <property type="match status" value="1"/>
</dbReference>
<evidence type="ECO:0000256" key="1">
    <source>
        <dbReference type="ARBA" id="ARBA00006484"/>
    </source>
</evidence>
<evidence type="ECO:0000256" key="2">
    <source>
        <dbReference type="ARBA" id="ARBA00011738"/>
    </source>
</evidence>
<comment type="catalytic activity">
    <reaction evidence="11">
        <text>5,6,7,8-tetrahydropteridine + NADP(+) = 6,7-dihydropteridine + NADPH + H(+)</text>
        <dbReference type="Rhea" id="RHEA:17865"/>
        <dbReference type="ChEBI" id="CHEBI:15378"/>
        <dbReference type="ChEBI" id="CHEBI:28889"/>
        <dbReference type="ChEBI" id="CHEBI:30156"/>
        <dbReference type="ChEBI" id="CHEBI:57783"/>
        <dbReference type="ChEBI" id="CHEBI:58349"/>
        <dbReference type="EC" id="1.5.1.34"/>
    </reaction>
    <physiologicalReaction direction="right-to-left" evidence="11">
        <dbReference type="Rhea" id="RHEA:17867"/>
    </physiologicalReaction>
</comment>
<dbReference type="GO" id="GO:0004155">
    <property type="term" value="F:6,7-dihydropteridine reductase activity"/>
    <property type="evidence" value="ECO:0007669"/>
    <property type="project" value="UniProtKB-EC"/>
</dbReference>
<dbReference type="GO" id="GO:0006559">
    <property type="term" value="P:L-phenylalanine catabolic process"/>
    <property type="evidence" value="ECO:0007669"/>
    <property type="project" value="TreeGrafter"/>
</dbReference>
<comment type="catalytic activity">
    <reaction evidence="12">
        <text>5,6,7,8-tetrahydropteridine + NAD(+) = 6,7-dihydropteridine + NADH + H(+)</text>
        <dbReference type="Rhea" id="RHEA:17869"/>
        <dbReference type="ChEBI" id="CHEBI:15378"/>
        <dbReference type="ChEBI" id="CHEBI:28889"/>
        <dbReference type="ChEBI" id="CHEBI:30156"/>
        <dbReference type="ChEBI" id="CHEBI:57540"/>
        <dbReference type="ChEBI" id="CHEBI:57945"/>
        <dbReference type="EC" id="1.5.1.34"/>
    </reaction>
    <physiologicalReaction direction="right-to-left" evidence="12">
        <dbReference type="Rhea" id="RHEA:17871"/>
    </physiologicalReaction>
</comment>
<evidence type="ECO:0000256" key="7">
    <source>
        <dbReference type="ARBA" id="ARBA00039153"/>
    </source>
</evidence>
<evidence type="ECO:0000256" key="10">
    <source>
        <dbReference type="ARBA" id="ARBA00042518"/>
    </source>
</evidence>
<dbReference type="InterPro" id="IPR002347">
    <property type="entry name" value="SDR_fam"/>
</dbReference>
<evidence type="ECO:0000313" key="13">
    <source>
        <dbReference type="Proteomes" id="UP000515158"/>
    </source>
</evidence>
<dbReference type="GO" id="GO:0005737">
    <property type="term" value="C:cytoplasm"/>
    <property type="evidence" value="ECO:0007669"/>
    <property type="project" value="TreeGrafter"/>
</dbReference>
<dbReference type="FunCoup" id="A0A6P8ZPL0">
    <property type="interactions" value="1006"/>
</dbReference>
<dbReference type="PANTHER" id="PTHR15104">
    <property type="entry name" value="DIHYDROPTERIDINE REDUCTASE"/>
    <property type="match status" value="1"/>
</dbReference>
<evidence type="ECO:0000256" key="9">
    <source>
        <dbReference type="ARBA" id="ARBA00041348"/>
    </source>
</evidence>
<dbReference type="InParanoid" id="A0A6P8ZPL0"/>
<evidence type="ECO:0000313" key="14">
    <source>
        <dbReference type="RefSeq" id="XP_034244289.1"/>
    </source>
</evidence>
<dbReference type="GO" id="GO:0006729">
    <property type="term" value="P:tetrahydrobiopterin biosynthetic process"/>
    <property type="evidence" value="ECO:0007669"/>
    <property type="project" value="UniProtKB-KW"/>
</dbReference>
<dbReference type="KEGG" id="tpal:117646974"/>
<dbReference type="CDD" id="cd05334">
    <property type="entry name" value="DHPR_SDR_c_like"/>
    <property type="match status" value="1"/>
</dbReference>
<protein>
    <recommendedName>
        <fullName evidence="8">Dihydropteridine reductase</fullName>
        <ecNumber evidence="7">1.5.1.34</ecNumber>
    </recommendedName>
    <alternativeName>
        <fullName evidence="10">HDHPR</fullName>
    </alternativeName>
    <alternativeName>
        <fullName evidence="9">Quinoid dihydropteridine reductase</fullName>
    </alternativeName>
</protein>
<dbReference type="CTD" id="39050"/>
<dbReference type="SUPFAM" id="SSF51735">
    <property type="entry name" value="NAD(P)-binding Rossmann-fold domains"/>
    <property type="match status" value="1"/>
</dbReference>
<evidence type="ECO:0000256" key="3">
    <source>
        <dbReference type="ARBA" id="ARBA00022857"/>
    </source>
</evidence>
<gene>
    <name evidence="14" type="primary">LOC117646974</name>
</gene>
<dbReference type="InterPro" id="IPR020904">
    <property type="entry name" value="Sc_DH/Rdtase_CS"/>
</dbReference>
<reference evidence="14" key="1">
    <citation type="submission" date="2025-08" db="UniProtKB">
        <authorList>
            <consortium name="RefSeq"/>
        </authorList>
    </citation>
    <scope>IDENTIFICATION</scope>
    <source>
        <tissue evidence="14">Total insect</tissue>
    </source>
</reference>
<dbReference type="GO" id="GO:0070402">
    <property type="term" value="F:NADPH binding"/>
    <property type="evidence" value="ECO:0007669"/>
    <property type="project" value="TreeGrafter"/>
</dbReference>
<dbReference type="GeneID" id="117646974"/>
<evidence type="ECO:0000256" key="6">
    <source>
        <dbReference type="ARBA" id="ARBA00037099"/>
    </source>
</evidence>
<sequence length="236" mass="24967">MSFSGRVVIYGGKGALGSACVKHFKKINWWVASIDMKEMEEADASIIVEPSENWTAQEKQVLAKVEEVLGSNKVEAIINVAGGWAGGNAASKDFIANADLMWRQSVWSSCITAAIASKHLKEGGIVTLPGAKAATSGTPGMIGYGMAKAAIHQLTQSLAAPNSGLPANAFVASILPITLDTPMNRKWMPDADTTTWTSLEYIADLFVRWSKNEGRPASGSLVSLVTKGGQTEAVVV</sequence>
<dbReference type="Proteomes" id="UP000515158">
    <property type="component" value="Unplaced"/>
</dbReference>
<dbReference type="EC" id="1.5.1.34" evidence="7"/>
<organism evidence="14">
    <name type="scientific">Thrips palmi</name>
    <name type="common">Melon thrips</name>
    <dbReference type="NCBI Taxonomy" id="161013"/>
    <lineage>
        <taxon>Eukaryota</taxon>
        <taxon>Metazoa</taxon>
        <taxon>Ecdysozoa</taxon>
        <taxon>Arthropoda</taxon>
        <taxon>Hexapoda</taxon>
        <taxon>Insecta</taxon>
        <taxon>Pterygota</taxon>
        <taxon>Neoptera</taxon>
        <taxon>Paraneoptera</taxon>
        <taxon>Thysanoptera</taxon>
        <taxon>Terebrantia</taxon>
        <taxon>Thripoidea</taxon>
        <taxon>Thripidae</taxon>
        <taxon>Thrips</taxon>
    </lineage>
</organism>
<dbReference type="PRINTS" id="PR00081">
    <property type="entry name" value="GDHRDH"/>
</dbReference>
<evidence type="ECO:0000256" key="11">
    <source>
        <dbReference type="ARBA" id="ARBA00047429"/>
    </source>
</evidence>
<comment type="similarity">
    <text evidence="1">Belongs to the short-chain dehydrogenases/reductases (SDR) family.</text>
</comment>
<dbReference type="InterPro" id="IPR036291">
    <property type="entry name" value="NAD(P)-bd_dom_sf"/>
</dbReference>
<name>A0A6P8ZPL0_THRPL</name>
<evidence type="ECO:0000256" key="12">
    <source>
        <dbReference type="ARBA" id="ARBA00047536"/>
    </source>
</evidence>